<dbReference type="EMBL" id="ML975152">
    <property type="protein sequence ID" value="KAF1815126.1"/>
    <property type="molecule type" value="Genomic_DNA"/>
</dbReference>
<feature type="compositionally biased region" description="Polar residues" evidence="1">
    <location>
        <begin position="59"/>
        <end position="87"/>
    </location>
</feature>
<feature type="compositionally biased region" description="Polar residues" evidence="1">
    <location>
        <begin position="471"/>
        <end position="480"/>
    </location>
</feature>
<dbReference type="Pfam" id="PF26177">
    <property type="entry name" value="zf_C2H2_17_1st"/>
    <property type="match status" value="1"/>
</dbReference>
<reference evidence="3 5" key="1">
    <citation type="submission" date="2020-01" db="EMBL/GenBank/DDBJ databases">
        <authorList>
            <consortium name="DOE Joint Genome Institute"/>
            <person name="Haridas S."/>
            <person name="Albert R."/>
            <person name="Binder M."/>
            <person name="Bloem J."/>
            <person name="Labutti K."/>
            <person name="Salamov A."/>
            <person name="Andreopoulos B."/>
            <person name="Baker S.E."/>
            <person name="Barry K."/>
            <person name="Bills G."/>
            <person name="Bluhm B.H."/>
            <person name="Cannon C."/>
            <person name="Castanera R."/>
            <person name="Culley D.E."/>
            <person name="Daum C."/>
            <person name="Ezra D."/>
            <person name="Gonzalez J.B."/>
            <person name="Henrissat B."/>
            <person name="Kuo A."/>
            <person name="Liang C."/>
            <person name="Lipzen A."/>
            <person name="Lutzoni F."/>
            <person name="Magnuson J."/>
            <person name="Mondo S."/>
            <person name="Nolan M."/>
            <person name="Ohm R."/>
            <person name="Pangilinan J."/>
            <person name="Park H.-J."/>
            <person name="Ramirez L."/>
            <person name="Alfaro M."/>
            <person name="Sun H."/>
            <person name="Tritt A."/>
            <person name="Yoshinaga Y."/>
            <person name="Zwiers L.-H."/>
            <person name="Turgeon B.G."/>
            <person name="Goodwin S.B."/>
            <person name="Spatafora J.W."/>
            <person name="Crous P.W."/>
            <person name="Grigoriev I.V."/>
        </authorList>
    </citation>
    <scope>NUCLEOTIDE SEQUENCE</scope>
    <source>
        <strain evidence="3 5">CBS 781.70</strain>
    </source>
</reference>
<evidence type="ECO:0000259" key="2">
    <source>
        <dbReference type="SMART" id="SM00355"/>
    </source>
</evidence>
<feature type="compositionally biased region" description="Polar residues" evidence="1">
    <location>
        <begin position="510"/>
        <end position="522"/>
    </location>
</feature>
<evidence type="ECO:0000256" key="1">
    <source>
        <dbReference type="SAM" id="MobiDB-lite"/>
    </source>
</evidence>
<dbReference type="Pfam" id="PF26176">
    <property type="entry name" value="zf_C2H2_17_2"/>
    <property type="match status" value="1"/>
</dbReference>
<reference evidence="5" key="3">
    <citation type="submission" date="2025-04" db="UniProtKB">
        <authorList>
            <consortium name="RefSeq"/>
        </authorList>
    </citation>
    <scope>IDENTIFICATION</scope>
    <source>
        <strain evidence="5">CBS 781.70</strain>
    </source>
</reference>
<dbReference type="OrthoDB" id="5062908at2759"/>
<accession>A0A6G1GB18</accession>
<proteinExistence type="predicted"/>
<feature type="compositionally biased region" description="Low complexity" evidence="1">
    <location>
        <begin position="296"/>
        <end position="309"/>
    </location>
</feature>
<dbReference type="AlphaFoldDB" id="A0A6G1GB18"/>
<dbReference type="InterPro" id="IPR059095">
    <property type="entry name" value="Znf_C2H2_17_2nd"/>
</dbReference>
<feature type="region of interest" description="Disordered" evidence="1">
    <location>
        <begin position="50"/>
        <end position="87"/>
    </location>
</feature>
<sequence length="598" mass="65235">MLRISEAIEGPGHFPCLKPEDIAKWTQTVSGPDISDFIYCGPEEFLQDMPDSKDDGFSIGSSAPDSAYMSQSDTGHAQPSSGSFYQGPSQYLRRHAIDTHQRSTLSPGLFSDASAHYPSFAIGQQFPPSSHASELDDDSTHILFPSPIEGRFIPSHDQLDTQSGWDQASWTVQGSGQPPRTEAFEERGTEHSFIDTQFPQPMQYSLSSQSTQRFEISEDTTSMHGLLNRTGMSGVPTPTSSLVSTDYSKNLPRLTNDPQDAIIFGPNIALHFTGPGSTGGSPEDSGDIDVQEDVQSSSAGGKTTGSSSRSGEEGSRSDPLYKALPGPNGQYRCPFAEDGTDCGHKETKLKCNYDKYIDSHLKPFRCRGPDCGHHQFSSTACLLRHEREMHGMHGHGSRPHLCLYEGCERSVSGNGFPRRYNLLDHMRRVHDYVAGAVDFPRDDAIPERKSRKRKAAEGSSPVEKSARPKTPVSSTSSRHPSNLAVPHTSAQRSAAPQPTVAASRLGSAQRHISQGGIQPQASPNFQQQMLTSTFQHRQRQPAYAAQGSSADFKSSVASLMSQLASIKGPLDDDGLQEVSLEYAKMWAIVKDAKNMRRA</sequence>
<feature type="compositionally biased region" description="Polar residues" evidence="1">
    <location>
        <begin position="236"/>
        <end position="248"/>
    </location>
</feature>
<dbReference type="InterPro" id="IPR059009">
    <property type="entry name" value="Znf_C2H2_17_1st"/>
</dbReference>
<feature type="domain" description="C2H2-type" evidence="2">
    <location>
        <begin position="400"/>
        <end position="430"/>
    </location>
</feature>
<organism evidence="3">
    <name type="scientific">Eremomyces bilateralis CBS 781.70</name>
    <dbReference type="NCBI Taxonomy" id="1392243"/>
    <lineage>
        <taxon>Eukaryota</taxon>
        <taxon>Fungi</taxon>
        <taxon>Dikarya</taxon>
        <taxon>Ascomycota</taxon>
        <taxon>Pezizomycotina</taxon>
        <taxon>Dothideomycetes</taxon>
        <taxon>Dothideomycetes incertae sedis</taxon>
        <taxon>Eremomycetales</taxon>
        <taxon>Eremomycetaceae</taxon>
        <taxon>Eremomyces</taxon>
    </lineage>
</organism>
<keyword evidence="4" id="KW-1185">Reference proteome</keyword>
<dbReference type="Proteomes" id="UP000504638">
    <property type="component" value="Unplaced"/>
</dbReference>
<gene>
    <name evidence="3 5" type="ORF">P152DRAFT_246688</name>
</gene>
<feature type="region of interest" description="Disordered" evidence="1">
    <location>
        <begin position="444"/>
        <end position="522"/>
    </location>
</feature>
<dbReference type="RefSeq" id="XP_033536757.1">
    <property type="nucleotide sequence ID" value="XM_033674668.1"/>
</dbReference>
<feature type="region of interest" description="Disordered" evidence="1">
    <location>
        <begin position="121"/>
        <end position="188"/>
    </location>
</feature>
<dbReference type="GeneID" id="54415238"/>
<feature type="domain" description="C2H2-type" evidence="2">
    <location>
        <begin position="364"/>
        <end position="390"/>
    </location>
</feature>
<dbReference type="SMART" id="SM00355">
    <property type="entry name" value="ZnF_C2H2"/>
    <property type="match status" value="2"/>
</dbReference>
<evidence type="ECO:0000313" key="5">
    <source>
        <dbReference type="RefSeq" id="XP_033536757.1"/>
    </source>
</evidence>
<protein>
    <recommendedName>
        <fullName evidence="2">C2H2-type domain-containing protein</fullName>
    </recommendedName>
</protein>
<dbReference type="Gene3D" id="3.30.160.60">
    <property type="entry name" value="Classic Zinc Finger"/>
    <property type="match status" value="1"/>
</dbReference>
<dbReference type="InterPro" id="IPR013087">
    <property type="entry name" value="Znf_C2H2_type"/>
</dbReference>
<evidence type="ECO:0000313" key="4">
    <source>
        <dbReference type="Proteomes" id="UP000504638"/>
    </source>
</evidence>
<name>A0A6G1GB18_9PEZI</name>
<feature type="region of interest" description="Disordered" evidence="1">
    <location>
        <begin position="273"/>
        <end position="325"/>
    </location>
</feature>
<feature type="region of interest" description="Disordered" evidence="1">
    <location>
        <begin position="225"/>
        <end position="254"/>
    </location>
</feature>
<evidence type="ECO:0000313" key="3">
    <source>
        <dbReference type="EMBL" id="KAF1815126.1"/>
    </source>
</evidence>
<feature type="compositionally biased region" description="Polar residues" evidence="1">
    <location>
        <begin position="160"/>
        <end position="178"/>
    </location>
</feature>
<reference evidence="5" key="2">
    <citation type="submission" date="2020-04" db="EMBL/GenBank/DDBJ databases">
        <authorList>
            <consortium name="NCBI Genome Project"/>
        </authorList>
    </citation>
    <scope>NUCLEOTIDE SEQUENCE</scope>
    <source>
        <strain evidence="5">CBS 781.70</strain>
    </source>
</reference>